<accession>A0A4Y2N090</accession>
<name>A0A4Y2N090_ARAVE</name>
<evidence type="ECO:0000313" key="1">
    <source>
        <dbReference type="EMBL" id="GBN31517.1"/>
    </source>
</evidence>
<reference evidence="1 2" key="1">
    <citation type="journal article" date="2019" name="Sci. Rep.">
        <title>Orb-weaving spider Araneus ventricosus genome elucidates the spidroin gene catalogue.</title>
        <authorList>
            <person name="Kono N."/>
            <person name="Nakamura H."/>
            <person name="Ohtoshi R."/>
            <person name="Moran D.A.P."/>
            <person name="Shinohara A."/>
            <person name="Yoshida Y."/>
            <person name="Fujiwara M."/>
            <person name="Mori M."/>
            <person name="Tomita M."/>
            <person name="Arakawa K."/>
        </authorList>
    </citation>
    <scope>NUCLEOTIDE SEQUENCE [LARGE SCALE GENOMIC DNA]</scope>
</reference>
<organism evidence="1 2">
    <name type="scientific">Araneus ventricosus</name>
    <name type="common">Orbweaver spider</name>
    <name type="synonym">Epeira ventricosa</name>
    <dbReference type="NCBI Taxonomy" id="182803"/>
    <lineage>
        <taxon>Eukaryota</taxon>
        <taxon>Metazoa</taxon>
        <taxon>Ecdysozoa</taxon>
        <taxon>Arthropoda</taxon>
        <taxon>Chelicerata</taxon>
        <taxon>Arachnida</taxon>
        <taxon>Araneae</taxon>
        <taxon>Araneomorphae</taxon>
        <taxon>Entelegynae</taxon>
        <taxon>Araneoidea</taxon>
        <taxon>Araneidae</taxon>
        <taxon>Araneus</taxon>
    </lineage>
</organism>
<evidence type="ECO:0000313" key="2">
    <source>
        <dbReference type="Proteomes" id="UP000499080"/>
    </source>
</evidence>
<dbReference type="EMBL" id="BGPR01008091">
    <property type="protein sequence ID" value="GBN31517.1"/>
    <property type="molecule type" value="Genomic_DNA"/>
</dbReference>
<protein>
    <submittedName>
        <fullName evidence="1">Uncharacterized protein</fullName>
    </submittedName>
</protein>
<gene>
    <name evidence="1" type="ORF">AVEN_159688_1</name>
</gene>
<proteinExistence type="predicted"/>
<sequence>MCMRAQNFHVYFQPQPVIRPPVSTSHLDPCAKHLGMQLAYLLNIKGSLNNYAASLRKEVSRFPAFDPKISGGDWVEKDTCSLSSPCIGLHYSSPHKGVIVFFADQSASRVLEGAPWPRE</sequence>
<comment type="caution">
    <text evidence="1">The sequence shown here is derived from an EMBL/GenBank/DDBJ whole genome shotgun (WGS) entry which is preliminary data.</text>
</comment>
<dbReference type="Proteomes" id="UP000499080">
    <property type="component" value="Unassembled WGS sequence"/>
</dbReference>
<keyword evidence="2" id="KW-1185">Reference proteome</keyword>
<dbReference type="AlphaFoldDB" id="A0A4Y2N090"/>